<dbReference type="WBParaSite" id="TTAC_0000370401-mRNA-1">
    <property type="protein sequence ID" value="TTAC_0000370401-mRNA-1"/>
    <property type="gene ID" value="TTAC_0000370401"/>
</dbReference>
<organism evidence="1">
    <name type="scientific">Hydatigena taeniaeformis</name>
    <name type="common">Feline tapeworm</name>
    <name type="synonym">Taenia taeniaeformis</name>
    <dbReference type="NCBI Taxonomy" id="6205"/>
    <lineage>
        <taxon>Eukaryota</taxon>
        <taxon>Metazoa</taxon>
        <taxon>Spiralia</taxon>
        <taxon>Lophotrochozoa</taxon>
        <taxon>Platyhelminthes</taxon>
        <taxon>Cestoda</taxon>
        <taxon>Eucestoda</taxon>
        <taxon>Cyclophyllidea</taxon>
        <taxon>Taeniidae</taxon>
        <taxon>Hydatigera</taxon>
    </lineage>
</organism>
<evidence type="ECO:0000313" key="1">
    <source>
        <dbReference type="WBParaSite" id="TTAC_0000370401-mRNA-1"/>
    </source>
</evidence>
<sequence length="57" mass="6525">LASTMDYLVLPHFSGYLHSDTLLRSDKGGSMHNSHVYDRLAAHRQPIRRALEIVLQH</sequence>
<dbReference type="AlphaFoldDB" id="A0A0R3WSG4"/>
<accession>A0A0R3WSG4</accession>
<proteinExistence type="predicted"/>
<name>A0A0R3WSG4_HYDTA</name>
<protein>
    <submittedName>
        <fullName evidence="1">Peptidase_M28 domain-containing protein</fullName>
    </submittedName>
</protein>
<reference evidence="1" key="1">
    <citation type="submission" date="2017-02" db="UniProtKB">
        <authorList>
            <consortium name="WormBaseParasite"/>
        </authorList>
    </citation>
    <scope>IDENTIFICATION</scope>
</reference>